<keyword evidence="4" id="KW-1185">Reference proteome</keyword>
<proteinExistence type="inferred from homology"/>
<organism evidence="3 4">
    <name type="scientific">Demequina lignilytica</name>
    <dbReference type="NCBI Taxonomy" id="3051663"/>
    <lineage>
        <taxon>Bacteria</taxon>
        <taxon>Bacillati</taxon>
        <taxon>Actinomycetota</taxon>
        <taxon>Actinomycetes</taxon>
        <taxon>Micrococcales</taxon>
        <taxon>Demequinaceae</taxon>
        <taxon>Demequina</taxon>
    </lineage>
</organism>
<evidence type="ECO:0000313" key="4">
    <source>
        <dbReference type="Proteomes" id="UP001172737"/>
    </source>
</evidence>
<name>A0AAW7M8A0_9MICO</name>
<protein>
    <submittedName>
        <fullName evidence="3">SRPBCC domain-containing protein</fullName>
    </submittedName>
</protein>
<evidence type="ECO:0000313" key="3">
    <source>
        <dbReference type="EMBL" id="MDN4487625.1"/>
    </source>
</evidence>
<gene>
    <name evidence="3" type="ORF">QQX10_05520</name>
</gene>
<comment type="caution">
    <text evidence="3">The sequence shown here is derived from an EMBL/GenBank/DDBJ whole genome shotgun (WGS) entry which is preliminary data.</text>
</comment>
<evidence type="ECO:0000259" key="2">
    <source>
        <dbReference type="Pfam" id="PF08327"/>
    </source>
</evidence>
<dbReference type="AlphaFoldDB" id="A0AAW7M8A0"/>
<dbReference type="Gene3D" id="3.30.530.20">
    <property type="match status" value="1"/>
</dbReference>
<feature type="domain" description="Activator of Hsp90 ATPase homologue 1/2-like C-terminal" evidence="2">
    <location>
        <begin position="22"/>
        <end position="126"/>
    </location>
</feature>
<sequence>MVDVVFDAPAEPYALVATARLNAPVEKVWTAHIEALYVQQWWAPAGYINREVEINATEGGAWRVVQSDPEGNAFSFFGRFEKVEPLHLLQCTFTAELFTEVRTHMRIEMSPTQGGTVLVTSHIFPDLYHRDGFIHLGGMDRMREPIQRLAALLQTMR</sequence>
<accession>A0AAW7M8A0</accession>
<dbReference type="InterPro" id="IPR023393">
    <property type="entry name" value="START-like_dom_sf"/>
</dbReference>
<reference evidence="3" key="1">
    <citation type="submission" date="2023-06" db="EMBL/GenBank/DDBJ databases">
        <title>Sysu t00039.</title>
        <authorList>
            <person name="Gao L."/>
            <person name="Fang B.-Z."/>
            <person name="Li W.-J."/>
        </authorList>
    </citation>
    <scope>NUCLEOTIDE SEQUENCE</scope>
    <source>
        <strain evidence="3">SYSU T00039</strain>
    </source>
</reference>
<dbReference type="SUPFAM" id="SSF55961">
    <property type="entry name" value="Bet v1-like"/>
    <property type="match status" value="1"/>
</dbReference>
<dbReference type="RefSeq" id="WP_301118962.1">
    <property type="nucleotide sequence ID" value="NZ_JAUHPX010000003.1"/>
</dbReference>
<dbReference type="InterPro" id="IPR013538">
    <property type="entry name" value="ASHA1/2-like_C"/>
</dbReference>
<dbReference type="EMBL" id="JAUHPX010000003">
    <property type="protein sequence ID" value="MDN4487625.1"/>
    <property type="molecule type" value="Genomic_DNA"/>
</dbReference>
<evidence type="ECO:0000256" key="1">
    <source>
        <dbReference type="ARBA" id="ARBA00006817"/>
    </source>
</evidence>
<dbReference type="Pfam" id="PF08327">
    <property type="entry name" value="AHSA1"/>
    <property type="match status" value="1"/>
</dbReference>
<dbReference type="Proteomes" id="UP001172737">
    <property type="component" value="Unassembled WGS sequence"/>
</dbReference>
<comment type="similarity">
    <text evidence="1">Belongs to the AHA1 family.</text>
</comment>